<keyword evidence="2" id="KW-0732">Signal</keyword>
<evidence type="ECO:0000313" key="4">
    <source>
        <dbReference type="Proteomes" id="UP000291124"/>
    </source>
</evidence>
<evidence type="ECO:0000256" key="1">
    <source>
        <dbReference type="SAM" id="Phobius"/>
    </source>
</evidence>
<evidence type="ECO:0000256" key="2">
    <source>
        <dbReference type="SAM" id="SignalP"/>
    </source>
</evidence>
<feature type="chain" id="PRO_5020600141" description="Galactose oxidase" evidence="2">
    <location>
        <begin position="19"/>
        <end position="838"/>
    </location>
</feature>
<dbReference type="OrthoDB" id="1110630at2"/>
<keyword evidence="1" id="KW-0812">Transmembrane</keyword>
<dbReference type="PANTHER" id="PTHR35807:SF1">
    <property type="entry name" value="TRANSCRIPTIONAL REGULATOR REDD"/>
    <property type="match status" value="1"/>
</dbReference>
<dbReference type="SUPFAM" id="SSF50965">
    <property type="entry name" value="Galactose oxidase, central domain"/>
    <property type="match status" value="1"/>
</dbReference>
<keyword evidence="1" id="KW-0472">Membrane</keyword>
<feature type="signal peptide" evidence="2">
    <location>
        <begin position="1"/>
        <end position="18"/>
    </location>
</feature>
<gene>
    <name evidence="3" type="ORF">E1750_00930</name>
</gene>
<evidence type="ECO:0008006" key="5">
    <source>
        <dbReference type="Google" id="ProtNLM"/>
    </source>
</evidence>
<dbReference type="InterPro" id="IPR015915">
    <property type="entry name" value="Kelch-typ_b-propeller"/>
</dbReference>
<dbReference type="RefSeq" id="WP_133274950.1">
    <property type="nucleotide sequence ID" value="NZ_CP037933.1"/>
</dbReference>
<feature type="transmembrane region" description="Helical" evidence="1">
    <location>
        <begin position="547"/>
        <end position="565"/>
    </location>
</feature>
<dbReference type="AlphaFoldDB" id="A0A4P6Y5L2"/>
<evidence type="ECO:0000313" key="3">
    <source>
        <dbReference type="EMBL" id="QBN17419.1"/>
    </source>
</evidence>
<dbReference type="GO" id="GO:0006355">
    <property type="term" value="P:regulation of DNA-templated transcription"/>
    <property type="evidence" value="ECO:0007669"/>
    <property type="project" value="TreeGrafter"/>
</dbReference>
<dbReference type="Gene3D" id="2.120.10.80">
    <property type="entry name" value="Kelch-type beta propeller"/>
    <property type="match status" value="1"/>
</dbReference>
<dbReference type="EMBL" id="CP037933">
    <property type="protein sequence ID" value="QBN17419.1"/>
    <property type="molecule type" value="Genomic_DNA"/>
</dbReference>
<keyword evidence="4" id="KW-1185">Reference proteome</keyword>
<dbReference type="Proteomes" id="UP000291124">
    <property type="component" value="Chromosome"/>
</dbReference>
<dbReference type="InterPro" id="IPR051677">
    <property type="entry name" value="AfsR-DnrI-RedD_regulator"/>
</dbReference>
<dbReference type="InterPro" id="IPR011043">
    <property type="entry name" value="Gal_Oxase/kelch_b-propeller"/>
</dbReference>
<proteinExistence type="predicted"/>
<protein>
    <recommendedName>
        <fullName evidence="5">Galactose oxidase</fullName>
    </recommendedName>
</protein>
<keyword evidence="1" id="KW-1133">Transmembrane helix</keyword>
<accession>A0A4P6Y5L2</accession>
<dbReference type="GO" id="GO:0003677">
    <property type="term" value="F:DNA binding"/>
    <property type="evidence" value="ECO:0007669"/>
    <property type="project" value="TreeGrafter"/>
</dbReference>
<dbReference type="KEGG" id="fnk:E1750_00930"/>
<name>A0A4P6Y5L2_9FLAO</name>
<organism evidence="3 4">
    <name type="scientific">Flavobacterium nackdongense</name>
    <dbReference type="NCBI Taxonomy" id="2547394"/>
    <lineage>
        <taxon>Bacteria</taxon>
        <taxon>Pseudomonadati</taxon>
        <taxon>Bacteroidota</taxon>
        <taxon>Flavobacteriia</taxon>
        <taxon>Flavobacteriales</taxon>
        <taxon>Flavobacteriaceae</taxon>
        <taxon>Flavobacterium</taxon>
    </lineage>
</organism>
<reference evidence="4" key="1">
    <citation type="submission" date="2019-03" db="EMBL/GenBank/DDBJ databases">
        <title>Flavobacterium sp.</title>
        <authorList>
            <person name="Kim H."/>
        </authorList>
    </citation>
    <scope>NUCLEOTIDE SEQUENCE [LARGE SCALE GENOMIC DNA]</scope>
    <source>
        <strain evidence="4">GS13</strain>
    </source>
</reference>
<sequence length="838" mass="96186">MKKILLVLFTFLICLGYAQDNPYNGLLFSSNKVNKDKRTSLNLTPTTPFGFSNGFAMEFEASFHPTDGYYGNIFKILGNKNYNIDLISNFEGGSNPVFTLVVNNAILSTFQWKEIPQGGIEKWMKFKIEVDALNSSISLSINGHIITKKVKDLTEVKDYEIVFGKSNLKNFVTTDVSPMSIKHIRLYEEESLVRNWILGKHLKNNSVYDEIKNDLATTLNPIWHLDQHLYWKNAKQLRFSNLLGIAPNEKRGLVYFIDQKAVYTYDLKTQQLDTLRYKNKPFPCQGNNFIYNEKTNEIWSYSFDKNLISKFSFNSLSWSSNENYCVEPNFWHHNKLISPQDGSLITFGGYGHYKYKNSFKKIHPKNEVWQSVEGNSTINPRYLSSAGILNKDKFLIFGGYGSKSGSQAVNSHCYYDLYTVDFNGFKTRKLWERANLDQAPFVPVGSMVIDAQSNHFYSLLYDNNTFNTTLKLARIGINKFDITVFPDVIPYKFLDIKSNGNLFLDANSSKLCAITANEGTVNMYSLVYPPMLESDVFQKEATPWTTYLYAILLVLIILALIVLFLQRKPKKESTTTVSREPLAASTAFDEHYEPAAYNKIKKSAIYLFGGFEVFDKEGKDITSQFTPTLKQLFLLILMSKSKNEKGITSHKVIENLWYDKSENSARNNKNVNISKLKLLLEKIGDVELNHENTYWNIQFGENTFCDYQYVNKMLAHIKKEGNEEDKIVEFLNIISAGEICPDVQNEWIEPFKVEVSNRIIDGLDFLSTNHKNLSLLELIANTILKYDPLNEEAIIIKCKSLYALGKKGLAKQSYDDFCKEYLTLLDAKFNVAFKDIIE</sequence>
<dbReference type="PANTHER" id="PTHR35807">
    <property type="entry name" value="TRANSCRIPTIONAL REGULATOR REDD-RELATED"/>
    <property type="match status" value="1"/>
</dbReference>